<dbReference type="Proteomes" id="UP000077002">
    <property type="component" value="Unassembled WGS sequence"/>
</dbReference>
<evidence type="ECO:0000313" key="3">
    <source>
        <dbReference type="Proteomes" id="UP000077002"/>
    </source>
</evidence>
<feature type="region of interest" description="Disordered" evidence="1">
    <location>
        <begin position="1"/>
        <end position="141"/>
    </location>
</feature>
<sequence length="302" mass="33123">MAAPNLAPSAPESIDPFPDNLSFFDFNAEDDGPAGEASPDASEDEFDDPADGVPRATSLSLLDSEADGFSNDDAVDIAAEESLRSLPKETTIRPTEDESSGESEIEEDDEDIGDEESEGGDNNSASPTTPSPPTRPSPDDEELQYELEIKYILTYISSISYALAVDVHYLDGSYAPDVAREYYGARDYSFYPLAFYPAYGNFSSTRLPAFLVNNVLTFFFYEPDEYTHLLYSFRPAVFPGVLATYAYIFDTALGELHRRIDGRKADGVDITLAEGVAAIDRLESYCFTGFPRSLIASVMKPL</sequence>
<feature type="compositionally biased region" description="Acidic residues" evidence="1">
    <location>
        <begin position="41"/>
        <end position="50"/>
    </location>
</feature>
<dbReference type="OrthoDB" id="3440413at2759"/>
<keyword evidence="3" id="KW-1185">Reference proteome</keyword>
<accession>A0A177ER50</accession>
<dbReference type="GeneID" id="34607184"/>
<dbReference type="EMBL" id="LVKK01000240">
    <property type="protein sequence ID" value="OAG33780.1"/>
    <property type="molecule type" value="Genomic_DNA"/>
</dbReference>
<feature type="compositionally biased region" description="Acidic residues" evidence="1">
    <location>
        <begin position="97"/>
        <end position="119"/>
    </location>
</feature>
<organism evidence="2 3">
    <name type="scientific">Fonsecaea monophora</name>
    <dbReference type="NCBI Taxonomy" id="254056"/>
    <lineage>
        <taxon>Eukaryota</taxon>
        <taxon>Fungi</taxon>
        <taxon>Dikarya</taxon>
        <taxon>Ascomycota</taxon>
        <taxon>Pezizomycotina</taxon>
        <taxon>Eurotiomycetes</taxon>
        <taxon>Chaetothyriomycetidae</taxon>
        <taxon>Chaetothyriales</taxon>
        <taxon>Herpotrichiellaceae</taxon>
        <taxon>Fonsecaea</taxon>
    </lineage>
</organism>
<gene>
    <name evidence="2" type="ORF">AYO21_12132</name>
</gene>
<proteinExistence type="predicted"/>
<dbReference type="RefSeq" id="XP_022505732.1">
    <property type="nucleotide sequence ID" value="XM_022661957.1"/>
</dbReference>
<evidence type="ECO:0000313" key="2">
    <source>
        <dbReference type="EMBL" id="OAG33780.1"/>
    </source>
</evidence>
<reference evidence="2 3" key="1">
    <citation type="submission" date="2016-03" db="EMBL/GenBank/DDBJ databases">
        <title>Draft genome sequence of the Fonsecaea monophora CBS 269.37.</title>
        <authorList>
            <person name="Bombassaro A."/>
            <person name="Vinicius W.A."/>
            <person name="De Hoog S."/>
            <person name="Sun J."/>
            <person name="Souza E.M."/>
            <person name="Raittz R.T."/>
            <person name="Costa F."/>
            <person name="Leao A.C."/>
            <person name="Tadra-Sfeir M.Z."/>
            <person name="Baura V."/>
            <person name="Balsanelli E."/>
            <person name="Pedrosa F.O."/>
            <person name="Moreno L.F."/>
            <person name="Steffens M.B."/>
            <person name="Xi L."/>
            <person name="Bocca A.L."/>
            <person name="Felipe M.S."/>
            <person name="Teixeira M."/>
            <person name="Telles Filho F.Q."/>
            <person name="Azevedo C.M."/>
            <person name="Gomes R."/>
            <person name="Vicente V.A."/>
        </authorList>
    </citation>
    <scope>NUCLEOTIDE SEQUENCE [LARGE SCALE GENOMIC DNA]</scope>
    <source>
        <strain evidence="2 3">CBS 269.37</strain>
    </source>
</reference>
<evidence type="ECO:0000256" key="1">
    <source>
        <dbReference type="SAM" id="MobiDB-lite"/>
    </source>
</evidence>
<protein>
    <submittedName>
        <fullName evidence="2">Uncharacterized protein</fullName>
    </submittedName>
</protein>
<feature type="compositionally biased region" description="Basic and acidic residues" evidence="1">
    <location>
        <begin position="81"/>
        <end position="96"/>
    </location>
</feature>
<name>A0A177ER50_9EURO</name>
<dbReference type="AlphaFoldDB" id="A0A177ER50"/>
<comment type="caution">
    <text evidence="2">The sequence shown here is derived from an EMBL/GenBank/DDBJ whole genome shotgun (WGS) entry which is preliminary data.</text>
</comment>